<accession>A0A1H6A6V6</accession>
<name>A0A1H6A6V6_9BACT</name>
<dbReference type="SUPFAM" id="SSF53448">
    <property type="entry name" value="Nucleotide-diphospho-sugar transferases"/>
    <property type="match status" value="1"/>
</dbReference>
<dbReference type="Proteomes" id="UP000236736">
    <property type="component" value="Unassembled WGS sequence"/>
</dbReference>
<dbReference type="Gene3D" id="3.90.550.10">
    <property type="entry name" value="Spore Coat Polysaccharide Biosynthesis Protein SpsA, Chain A"/>
    <property type="match status" value="1"/>
</dbReference>
<dbReference type="OrthoDB" id="597270at2"/>
<dbReference type="AlphaFoldDB" id="A0A1H6A6V6"/>
<keyword evidence="2" id="KW-0808">Transferase</keyword>
<protein>
    <submittedName>
        <fullName evidence="2">Glycosyltransferase involved in cell wall bisynthesis</fullName>
    </submittedName>
</protein>
<feature type="domain" description="Glycosyltransferase 2-like" evidence="1">
    <location>
        <begin position="6"/>
        <end position="129"/>
    </location>
</feature>
<dbReference type="RefSeq" id="WP_103926499.1">
    <property type="nucleotide sequence ID" value="NZ_FNVR01000037.1"/>
</dbReference>
<evidence type="ECO:0000259" key="1">
    <source>
        <dbReference type="Pfam" id="PF00535"/>
    </source>
</evidence>
<dbReference type="EMBL" id="FNVR01000037">
    <property type="protein sequence ID" value="SEG43924.1"/>
    <property type="molecule type" value="Genomic_DNA"/>
</dbReference>
<dbReference type="Pfam" id="PF00535">
    <property type="entry name" value="Glycos_transf_2"/>
    <property type="match status" value="1"/>
</dbReference>
<evidence type="ECO:0000313" key="3">
    <source>
        <dbReference type="Proteomes" id="UP000236736"/>
    </source>
</evidence>
<reference evidence="3" key="1">
    <citation type="submission" date="2016-10" db="EMBL/GenBank/DDBJ databases">
        <authorList>
            <person name="Varghese N."/>
            <person name="Submissions S."/>
        </authorList>
    </citation>
    <scope>NUCLEOTIDE SEQUENCE [LARGE SCALE GENOMIC DNA]</scope>
    <source>
        <strain evidence="3">DSM 17298</strain>
    </source>
</reference>
<keyword evidence="3" id="KW-1185">Reference proteome</keyword>
<dbReference type="GO" id="GO:0016758">
    <property type="term" value="F:hexosyltransferase activity"/>
    <property type="evidence" value="ECO:0007669"/>
    <property type="project" value="UniProtKB-ARBA"/>
</dbReference>
<organism evidence="2 3">
    <name type="scientific">Algoriphagus boritolerans DSM 17298 = JCM 18970</name>
    <dbReference type="NCBI Taxonomy" id="1120964"/>
    <lineage>
        <taxon>Bacteria</taxon>
        <taxon>Pseudomonadati</taxon>
        <taxon>Bacteroidota</taxon>
        <taxon>Cytophagia</taxon>
        <taxon>Cytophagales</taxon>
        <taxon>Cyclobacteriaceae</taxon>
        <taxon>Algoriphagus</taxon>
    </lineage>
</organism>
<evidence type="ECO:0000313" key="2">
    <source>
        <dbReference type="EMBL" id="SEG43924.1"/>
    </source>
</evidence>
<dbReference type="InterPro" id="IPR001173">
    <property type="entry name" value="Glyco_trans_2-like"/>
</dbReference>
<proteinExistence type="predicted"/>
<dbReference type="PANTHER" id="PTHR22916:SF3">
    <property type="entry name" value="UDP-GLCNAC:BETAGAL BETA-1,3-N-ACETYLGLUCOSAMINYLTRANSFERASE-LIKE PROTEIN 1"/>
    <property type="match status" value="1"/>
</dbReference>
<dbReference type="PANTHER" id="PTHR22916">
    <property type="entry name" value="GLYCOSYLTRANSFERASE"/>
    <property type="match status" value="1"/>
</dbReference>
<dbReference type="STRING" id="1120964.GCA_001313265_06788"/>
<sequence>MNPLISILIPNFNKGFYLTETLNSVLAQTYRNWECIVVDDHSTDNSWVILDGFVKRDNRIQIFKRPDSLPKGGNTCRNYAFTLSKGEYIQWFDSDDVMALNMLDARVNSLNRNNSDFVVSNGRRFETDLLDRDIIITPLFAVDDFLKFFILIMTPWLSQSVMYKRSFLENYQIIWNESLSGLQDVAFNFLALTKASKIEINADTIDWYWREIKDNSNTMSKIYASENYPSLLVFLQELQTLIPPSYIKYFNKTVWETLRITSKSFGKNQFHNLITPIYKLGILNKSEFKSLKAQFYYSSLKKIIGLNWQDYYSEFIQEEIQKLDDSGLSIFSITHKEYQKMLNIITKMESHKKKINHFEVNFNFRIDAH</sequence>
<dbReference type="InterPro" id="IPR029044">
    <property type="entry name" value="Nucleotide-diphossugar_trans"/>
</dbReference>
<gene>
    <name evidence="2" type="ORF">SAMN03080598_03939</name>
</gene>
<dbReference type="CDD" id="cd00761">
    <property type="entry name" value="Glyco_tranf_GTA_type"/>
    <property type="match status" value="1"/>
</dbReference>